<evidence type="ECO:0000313" key="2">
    <source>
        <dbReference type="Proteomes" id="UP001239111"/>
    </source>
</evidence>
<comment type="caution">
    <text evidence="1">The sequence shown here is derived from an EMBL/GenBank/DDBJ whole genome shotgun (WGS) entry which is preliminary data.</text>
</comment>
<organism evidence="1 2">
    <name type="scientific">Eretmocerus hayati</name>
    <dbReference type="NCBI Taxonomy" id="131215"/>
    <lineage>
        <taxon>Eukaryota</taxon>
        <taxon>Metazoa</taxon>
        <taxon>Ecdysozoa</taxon>
        <taxon>Arthropoda</taxon>
        <taxon>Hexapoda</taxon>
        <taxon>Insecta</taxon>
        <taxon>Pterygota</taxon>
        <taxon>Neoptera</taxon>
        <taxon>Endopterygota</taxon>
        <taxon>Hymenoptera</taxon>
        <taxon>Apocrita</taxon>
        <taxon>Proctotrupomorpha</taxon>
        <taxon>Chalcidoidea</taxon>
        <taxon>Aphelinidae</taxon>
        <taxon>Aphelininae</taxon>
        <taxon>Eretmocerus</taxon>
    </lineage>
</organism>
<name>A0ACC2PR33_9HYME</name>
<sequence>MSHECSRDENRIRVCAPYGKKIVSGDKSSNHSLISDKHGELIEEFVKEDFNLMNPKTTLSICASCRVALQERCKNILKRLLQVMPNYDEIVLPKKTKSSDDTCDCHFICTKGRLKGHGKNDSKTKPLSPIDDSVFDSNSTHSNVARLFNEKQKKGKVGSGINECEFCHQEFGRGLNHNCNPRAARADLMRMVDTLPETQRGKIASEIMKSKVSLLDCSSGESTHQRPTNCSISLKTFSPDSRVHIDPKDEAKSFLTAKS</sequence>
<accession>A0ACC2PR33</accession>
<reference evidence="1" key="1">
    <citation type="submission" date="2023-04" db="EMBL/GenBank/DDBJ databases">
        <title>A chromosome-level genome assembly of the parasitoid wasp Eretmocerus hayati.</title>
        <authorList>
            <person name="Zhong Y."/>
            <person name="Liu S."/>
            <person name="Liu Y."/>
        </authorList>
    </citation>
    <scope>NUCLEOTIDE SEQUENCE</scope>
    <source>
        <strain evidence="1">ZJU_SS_LIU_2023</strain>
    </source>
</reference>
<evidence type="ECO:0000313" key="1">
    <source>
        <dbReference type="EMBL" id="KAJ8685865.1"/>
    </source>
</evidence>
<protein>
    <submittedName>
        <fullName evidence="1">Uncharacterized protein</fullName>
    </submittedName>
</protein>
<dbReference type="Proteomes" id="UP001239111">
    <property type="component" value="Chromosome 1"/>
</dbReference>
<gene>
    <name evidence="1" type="ORF">QAD02_021658</name>
</gene>
<proteinExistence type="predicted"/>
<keyword evidence="2" id="KW-1185">Reference proteome</keyword>
<dbReference type="EMBL" id="CM056741">
    <property type="protein sequence ID" value="KAJ8685865.1"/>
    <property type="molecule type" value="Genomic_DNA"/>
</dbReference>